<gene>
    <name evidence="1" type="ORF">MTBBW1_1270041</name>
</gene>
<name>A0A1W1H6T3_9BACT</name>
<reference evidence="1 2" key="1">
    <citation type="submission" date="2017-03" db="EMBL/GenBank/DDBJ databases">
        <authorList>
            <person name="Afonso C.L."/>
            <person name="Miller P.J."/>
            <person name="Scott M.A."/>
            <person name="Spackman E."/>
            <person name="Goraichik I."/>
            <person name="Dimitrov K.M."/>
            <person name="Suarez D.L."/>
            <person name="Swayne D.E."/>
        </authorList>
    </citation>
    <scope>NUCLEOTIDE SEQUENCE [LARGE SCALE GENOMIC DNA]</scope>
    <source>
        <strain evidence="1">PRJEB14757</strain>
    </source>
</reference>
<dbReference type="RefSeq" id="WP_080804542.1">
    <property type="nucleotide sequence ID" value="NZ_LT828547.1"/>
</dbReference>
<dbReference type="AlphaFoldDB" id="A0A1W1H6T3"/>
<keyword evidence="2" id="KW-1185">Reference proteome</keyword>
<accession>A0A1W1H6T3</accession>
<sequence>MNETNILNTVIKECFWDYDYTTKDIENIIYGNQKDEKLYLLKKIILNSSDFFRVAKRLFKENDLKELLEKIPYGCFKHEFQNTRVAALRNHYLGETNAPERLRWTL</sequence>
<proteinExistence type="predicted"/>
<evidence type="ECO:0000313" key="1">
    <source>
        <dbReference type="EMBL" id="SLM28191.1"/>
    </source>
</evidence>
<dbReference type="Proteomes" id="UP000191931">
    <property type="component" value="Unassembled WGS sequence"/>
</dbReference>
<dbReference type="EMBL" id="FWEV01000032">
    <property type="protein sequence ID" value="SLM28191.1"/>
    <property type="molecule type" value="Genomic_DNA"/>
</dbReference>
<dbReference type="STRING" id="1246637.MTBBW1_1270041"/>
<protein>
    <submittedName>
        <fullName evidence="1">Uncharacterized protein</fullName>
    </submittedName>
</protein>
<organism evidence="1 2">
    <name type="scientific">Desulfamplus magnetovallimortis</name>
    <dbReference type="NCBI Taxonomy" id="1246637"/>
    <lineage>
        <taxon>Bacteria</taxon>
        <taxon>Pseudomonadati</taxon>
        <taxon>Thermodesulfobacteriota</taxon>
        <taxon>Desulfobacteria</taxon>
        <taxon>Desulfobacterales</taxon>
        <taxon>Desulfobacteraceae</taxon>
        <taxon>Desulfamplus</taxon>
    </lineage>
</organism>
<evidence type="ECO:0000313" key="2">
    <source>
        <dbReference type="Proteomes" id="UP000191931"/>
    </source>
</evidence>